<dbReference type="SUPFAM" id="SSF55781">
    <property type="entry name" value="GAF domain-like"/>
    <property type="match status" value="1"/>
</dbReference>
<sequence length="177" mass="19556">MMPSQQTPTVNNMQSPENFICIKAKSFNDEAPLELFAAADACAFPVLRHSQCTINRFDAQKMQLTRLYSSDTKKYPIGGTKSKSDTGWGRHVLLDKRLFVGEGTAAIKKSFDDHELIIALGLRSVINVPLVSKDTCLGTLNFLSRVEHVTQTQITFAQLLGLLITPTVQAFQGLKPT</sequence>
<organism evidence="2 3">
    <name type="scientific">Paralcaligenes ureilyticus</name>
    <dbReference type="NCBI Taxonomy" id="627131"/>
    <lineage>
        <taxon>Bacteria</taxon>
        <taxon>Pseudomonadati</taxon>
        <taxon>Pseudomonadota</taxon>
        <taxon>Betaproteobacteria</taxon>
        <taxon>Burkholderiales</taxon>
        <taxon>Alcaligenaceae</taxon>
        <taxon>Paralcaligenes</taxon>
    </lineage>
</organism>
<reference evidence="2 3" key="1">
    <citation type="submission" date="2019-03" db="EMBL/GenBank/DDBJ databases">
        <title>Genomic Encyclopedia of Type Strains, Phase IV (KMG-IV): sequencing the most valuable type-strain genomes for metagenomic binning, comparative biology and taxonomic classification.</title>
        <authorList>
            <person name="Goeker M."/>
        </authorList>
    </citation>
    <scope>NUCLEOTIDE SEQUENCE [LARGE SCALE GENOMIC DNA]</scope>
    <source>
        <strain evidence="2 3">DSM 24591</strain>
    </source>
</reference>
<name>A0A4R3M628_9BURK</name>
<accession>A0A4R3M628</accession>
<feature type="domain" description="GAF" evidence="1">
    <location>
        <begin position="79"/>
        <end position="163"/>
    </location>
</feature>
<dbReference type="EMBL" id="SMAJ01000004">
    <property type="protein sequence ID" value="TCT08844.1"/>
    <property type="molecule type" value="Genomic_DNA"/>
</dbReference>
<evidence type="ECO:0000313" key="2">
    <source>
        <dbReference type="EMBL" id="TCT08844.1"/>
    </source>
</evidence>
<dbReference type="AlphaFoldDB" id="A0A4R3M628"/>
<dbReference type="InterPro" id="IPR029016">
    <property type="entry name" value="GAF-like_dom_sf"/>
</dbReference>
<evidence type="ECO:0000259" key="1">
    <source>
        <dbReference type="Pfam" id="PF01590"/>
    </source>
</evidence>
<dbReference type="InterPro" id="IPR003018">
    <property type="entry name" value="GAF"/>
</dbReference>
<protein>
    <submittedName>
        <fullName evidence="2">GAF domain-containing protein</fullName>
    </submittedName>
</protein>
<gene>
    <name evidence="2" type="ORF">EDC26_1042</name>
</gene>
<keyword evidence="3" id="KW-1185">Reference proteome</keyword>
<dbReference type="Pfam" id="PF01590">
    <property type="entry name" value="GAF"/>
    <property type="match status" value="1"/>
</dbReference>
<dbReference type="Gene3D" id="3.30.450.40">
    <property type="match status" value="1"/>
</dbReference>
<proteinExistence type="predicted"/>
<evidence type="ECO:0000313" key="3">
    <source>
        <dbReference type="Proteomes" id="UP000295525"/>
    </source>
</evidence>
<comment type="caution">
    <text evidence="2">The sequence shown here is derived from an EMBL/GenBank/DDBJ whole genome shotgun (WGS) entry which is preliminary data.</text>
</comment>
<dbReference type="Proteomes" id="UP000295525">
    <property type="component" value="Unassembled WGS sequence"/>
</dbReference>